<name>A0A2V0PIZ6_9CHLO</name>
<keyword evidence="4" id="KW-1185">Reference proteome</keyword>
<dbReference type="SUPFAM" id="SSF51735">
    <property type="entry name" value="NAD(P)-binding Rossmann-fold domains"/>
    <property type="match status" value="1"/>
</dbReference>
<dbReference type="PANTHER" id="PTHR10366">
    <property type="entry name" value="NAD DEPENDENT EPIMERASE/DEHYDRATASE"/>
    <property type="match status" value="1"/>
</dbReference>
<comment type="caution">
    <text evidence="3">The sequence shown here is derived from an EMBL/GenBank/DDBJ whole genome shotgun (WGS) entry which is preliminary data.</text>
</comment>
<dbReference type="Gene3D" id="3.40.50.720">
    <property type="entry name" value="NAD(P)-binding Rossmann-like Domain"/>
    <property type="match status" value="1"/>
</dbReference>
<dbReference type="FunFam" id="3.40.50.720:FF:000085">
    <property type="entry name" value="Dihydroflavonol reductase"/>
    <property type="match status" value="1"/>
</dbReference>
<dbReference type="InterPro" id="IPR001509">
    <property type="entry name" value="Epimerase_deHydtase"/>
</dbReference>
<dbReference type="Pfam" id="PF01370">
    <property type="entry name" value="Epimerase"/>
    <property type="match status" value="1"/>
</dbReference>
<accession>A0A2V0PIZ6</accession>
<organism evidence="3 4">
    <name type="scientific">Raphidocelis subcapitata</name>
    <dbReference type="NCBI Taxonomy" id="307507"/>
    <lineage>
        <taxon>Eukaryota</taxon>
        <taxon>Viridiplantae</taxon>
        <taxon>Chlorophyta</taxon>
        <taxon>core chlorophytes</taxon>
        <taxon>Chlorophyceae</taxon>
        <taxon>CS clade</taxon>
        <taxon>Sphaeropleales</taxon>
        <taxon>Selenastraceae</taxon>
        <taxon>Raphidocelis</taxon>
    </lineage>
</organism>
<sequence>MTAGTRKPAANAVLKVPLSKAELAATKQTVCVTGAAGYIAAHILQRLLAAGHTVHAAVRSASKLGPLVRLPGAAERLRVFQGCDLTVPGSFDRAIQDCVCVIHTASPFALNVKKHLVKKHLLEPAVEGTRNVLASVAKTPSVRRVVLTSSIVALFSWPEPGVVYDESCWNKQASEDEYAYELSKTLAEKAAWDIVGEQERWDLVTINPALVFGPPLLEDHSDAQSVHVMRRMLRGDMAPGYPDYNLKMVDVRDVARAHCLAMVTPSASGRYLLAPHDFTFGRVRQVIARGPLGRSWNVWLRLPSKPLWCWLLWLLADLINIERYRLESTYGVPLRTNGTKVERELGLRDWIADADTYEEMAETMVALGMVNWLRPNVGPNAIVPFPPTKPPPERLFMPLW</sequence>
<dbReference type="Proteomes" id="UP000247498">
    <property type="component" value="Unassembled WGS sequence"/>
</dbReference>
<dbReference type="OrthoDB" id="2735536at2759"/>
<feature type="domain" description="NAD-dependent epimerase/dehydratase" evidence="2">
    <location>
        <begin position="30"/>
        <end position="267"/>
    </location>
</feature>
<protein>
    <submittedName>
        <fullName evidence="3">Diaminohydroxyphosphoribosylaminopyrimidine deaminase</fullName>
    </submittedName>
</protein>
<dbReference type="STRING" id="307507.A0A2V0PIZ6"/>
<evidence type="ECO:0000313" key="3">
    <source>
        <dbReference type="EMBL" id="GBF99784.1"/>
    </source>
</evidence>
<dbReference type="InParanoid" id="A0A2V0PIZ6"/>
<dbReference type="InterPro" id="IPR050425">
    <property type="entry name" value="NAD(P)_dehydrat-like"/>
</dbReference>
<dbReference type="AlphaFoldDB" id="A0A2V0PIZ6"/>
<dbReference type="FunCoup" id="A0A2V0PIZ6">
    <property type="interactions" value="1064"/>
</dbReference>
<dbReference type="GO" id="GO:0016616">
    <property type="term" value="F:oxidoreductase activity, acting on the CH-OH group of donors, NAD or NADP as acceptor"/>
    <property type="evidence" value="ECO:0007669"/>
    <property type="project" value="TreeGrafter"/>
</dbReference>
<dbReference type="PANTHER" id="PTHR10366:SF852">
    <property type="entry name" value="CINNAMOYL-COA REDUCTASE CAD2"/>
    <property type="match status" value="1"/>
</dbReference>
<dbReference type="EMBL" id="BDRX01000173">
    <property type="protein sequence ID" value="GBF99784.1"/>
    <property type="molecule type" value="Genomic_DNA"/>
</dbReference>
<evidence type="ECO:0000256" key="1">
    <source>
        <dbReference type="ARBA" id="ARBA00023002"/>
    </source>
</evidence>
<keyword evidence="1" id="KW-0560">Oxidoreductase</keyword>
<evidence type="ECO:0000313" key="4">
    <source>
        <dbReference type="Proteomes" id="UP000247498"/>
    </source>
</evidence>
<evidence type="ECO:0000259" key="2">
    <source>
        <dbReference type="Pfam" id="PF01370"/>
    </source>
</evidence>
<gene>
    <name evidence="3" type="ORF">Rsub_12224</name>
</gene>
<dbReference type="InterPro" id="IPR036291">
    <property type="entry name" value="NAD(P)-bd_dom_sf"/>
</dbReference>
<reference evidence="3 4" key="1">
    <citation type="journal article" date="2018" name="Sci. Rep.">
        <title>Raphidocelis subcapitata (=Pseudokirchneriella subcapitata) provides an insight into genome evolution and environmental adaptations in the Sphaeropleales.</title>
        <authorList>
            <person name="Suzuki S."/>
            <person name="Yamaguchi H."/>
            <person name="Nakajima N."/>
            <person name="Kawachi M."/>
        </authorList>
    </citation>
    <scope>NUCLEOTIDE SEQUENCE [LARGE SCALE GENOMIC DNA]</scope>
    <source>
        <strain evidence="3 4">NIES-35</strain>
    </source>
</reference>
<proteinExistence type="predicted"/>